<name>A0ABR8PAE8_9LACO</name>
<reference evidence="2 3" key="1">
    <citation type="submission" date="2020-08" db="EMBL/GenBank/DDBJ databases">
        <title>A Genomic Blueprint of the Chicken Gut Microbiome.</title>
        <authorList>
            <person name="Gilroy R."/>
            <person name="Ravi A."/>
            <person name="Getino M."/>
            <person name="Pursley I."/>
            <person name="Horton D.L."/>
            <person name="Alikhan N.-F."/>
            <person name="Baker D."/>
            <person name="Gharbi K."/>
            <person name="Hall N."/>
            <person name="Watson M."/>
            <person name="Adriaenssens E.M."/>
            <person name="Foster-Nyarko E."/>
            <person name="Jarju S."/>
            <person name="Secka A."/>
            <person name="Antonio M."/>
            <person name="Oren A."/>
            <person name="Chaudhuri R."/>
            <person name="La Ragione R.M."/>
            <person name="Hildebrand F."/>
            <person name="Pallen M.J."/>
        </authorList>
    </citation>
    <scope>NUCLEOTIDE SEQUENCE [LARGE SCALE GENOMIC DNA]</scope>
    <source>
        <strain evidence="2 3">Sa3CUN2</strain>
    </source>
</reference>
<dbReference type="Proteomes" id="UP000616837">
    <property type="component" value="Unassembled WGS sequence"/>
</dbReference>
<dbReference type="RefSeq" id="WP_191683622.1">
    <property type="nucleotide sequence ID" value="NZ_JACSQW010000001.1"/>
</dbReference>
<feature type="domain" description="N-acetyltransferase" evidence="1">
    <location>
        <begin position="4"/>
        <end position="176"/>
    </location>
</feature>
<dbReference type="InterPro" id="IPR000182">
    <property type="entry name" value="GNAT_dom"/>
</dbReference>
<evidence type="ECO:0000313" key="3">
    <source>
        <dbReference type="Proteomes" id="UP000616837"/>
    </source>
</evidence>
<comment type="caution">
    <text evidence="2">The sequence shown here is derived from an EMBL/GenBank/DDBJ whole genome shotgun (WGS) entry which is preliminary data.</text>
</comment>
<dbReference type="Pfam" id="PF00583">
    <property type="entry name" value="Acetyltransf_1"/>
    <property type="match status" value="1"/>
</dbReference>
<evidence type="ECO:0000313" key="2">
    <source>
        <dbReference type="EMBL" id="MBD7894217.1"/>
    </source>
</evidence>
<dbReference type="CDD" id="cd04301">
    <property type="entry name" value="NAT_SF"/>
    <property type="match status" value="1"/>
</dbReference>
<sequence>MATTYLRRAKLADLDKIMEIIEEARALLKQDGSPQWQDGHPNRKAIATDISQEISWVLIVGDQIAGTAALQLTPDPTYQDIHNGQWKQPNELYATIHRVAISSKYRGQGLSKLLFSNLITVGQLQKRSNFRFDTHEKNQRMQKIAQHFGFIRRGEINVVDKNDPKRIAFELNLHRNYKIHKVTNNFMKRLLK</sequence>
<organism evidence="2 3">
    <name type="scientific">Limosilactobacillus avistercoris</name>
    <dbReference type="NCBI Taxonomy" id="2762243"/>
    <lineage>
        <taxon>Bacteria</taxon>
        <taxon>Bacillati</taxon>
        <taxon>Bacillota</taxon>
        <taxon>Bacilli</taxon>
        <taxon>Lactobacillales</taxon>
        <taxon>Lactobacillaceae</taxon>
        <taxon>Limosilactobacillus</taxon>
    </lineage>
</organism>
<dbReference type="InterPro" id="IPR016181">
    <property type="entry name" value="Acyl_CoA_acyltransferase"/>
</dbReference>
<keyword evidence="3" id="KW-1185">Reference proteome</keyword>
<dbReference type="EMBL" id="JACSQW010000001">
    <property type="protein sequence ID" value="MBD7894217.1"/>
    <property type="molecule type" value="Genomic_DNA"/>
</dbReference>
<gene>
    <name evidence="2" type="ORF">H9564_00425</name>
</gene>
<accession>A0ABR8PAE8</accession>
<evidence type="ECO:0000259" key="1">
    <source>
        <dbReference type="PROSITE" id="PS51186"/>
    </source>
</evidence>
<dbReference type="Gene3D" id="3.40.630.30">
    <property type="match status" value="1"/>
</dbReference>
<dbReference type="PROSITE" id="PS51186">
    <property type="entry name" value="GNAT"/>
    <property type="match status" value="1"/>
</dbReference>
<proteinExistence type="predicted"/>
<dbReference type="SUPFAM" id="SSF55729">
    <property type="entry name" value="Acyl-CoA N-acyltransferases (Nat)"/>
    <property type="match status" value="1"/>
</dbReference>
<protein>
    <submittedName>
        <fullName evidence="2">GNAT family N-acetyltransferase</fullName>
    </submittedName>
</protein>